<sequence>MNALEKWENKFLFVPKILQLVICLQYYTLHNLRHLFAIDKFNIPIKQYGEFNAYIQCVTFFSNIAIGSFADRTGKHKKILIGLIMMTCGILSIFYISNILPFNAVMFWIVLYVYQTFNLPKQPLLDKIIYSYLEEKPDCSVKDYGKQRAWGTVAYMAATFLVEMMVKSHVKNKTVYNWNNLFLYCAIFTALSVGSLVFLVHTKESVKNTQKTTGYVQLLKNKEYSFFIFIMFLNAITRQAMSNYLGCFQARILQIKPYNLPSSWPKWWSSIVNIFNKNYISTFTVFGTFFEIMSMFFSGGIIRRFGYFLPLLFAQIISLVRFYAYYTLDKKGKHVFLWSCLIELIKGIYFGLAYISAFQIAARLAPSYLSATSQMIFQGVFNALGSLVSGKAFSLIFGDTLKGKSDKAASKSEIKAFENLFLVNIIIMSITILIFVIKYGVIDVF</sequence>
<evidence type="ECO:0000256" key="1">
    <source>
        <dbReference type="ARBA" id="ARBA00004141"/>
    </source>
</evidence>
<dbReference type="VEuPathDB" id="MicrosporidiaDB:EHP00_2738"/>
<evidence type="ECO:0000313" key="8">
    <source>
        <dbReference type="EMBL" id="OQS55231.1"/>
    </source>
</evidence>
<organism evidence="8 9">
    <name type="scientific">Ecytonucleospora hepatopenaei</name>
    <dbReference type="NCBI Taxonomy" id="646526"/>
    <lineage>
        <taxon>Eukaryota</taxon>
        <taxon>Fungi</taxon>
        <taxon>Fungi incertae sedis</taxon>
        <taxon>Microsporidia</taxon>
        <taxon>Enterocytozoonidae</taxon>
        <taxon>Ecytonucleospora</taxon>
    </lineage>
</organism>
<feature type="transmembrane region" description="Helical" evidence="6">
    <location>
        <begin position="279"/>
        <end position="301"/>
    </location>
</feature>
<dbReference type="Proteomes" id="UP000192758">
    <property type="component" value="Unassembled WGS sequence"/>
</dbReference>
<dbReference type="EMBL" id="MNPJ01000012">
    <property type="protein sequence ID" value="OQS55231.1"/>
    <property type="molecule type" value="Genomic_DNA"/>
</dbReference>
<feature type="transmembrane region" description="Helical" evidence="6">
    <location>
        <begin position="149"/>
        <end position="166"/>
    </location>
</feature>
<dbReference type="AlphaFoldDB" id="A0A1W0E7M2"/>
<evidence type="ECO:0000256" key="6">
    <source>
        <dbReference type="SAM" id="Phobius"/>
    </source>
</evidence>
<feature type="transmembrane region" description="Helical" evidence="6">
    <location>
        <begin position="307"/>
        <end position="328"/>
    </location>
</feature>
<dbReference type="GO" id="GO:0016020">
    <property type="term" value="C:membrane"/>
    <property type="evidence" value="ECO:0007669"/>
    <property type="project" value="UniProtKB-SubCell"/>
</dbReference>
<evidence type="ECO:0000313" key="9">
    <source>
        <dbReference type="Proteomes" id="UP000192758"/>
    </source>
</evidence>
<keyword evidence="5 6" id="KW-0472">Membrane</keyword>
<dbReference type="Gene3D" id="1.20.1250.20">
    <property type="entry name" value="MFS general substrate transporter like domains"/>
    <property type="match status" value="2"/>
</dbReference>
<dbReference type="InterPro" id="IPR051717">
    <property type="entry name" value="MFS_MFSD6"/>
</dbReference>
<comment type="subcellular location">
    <subcellularLocation>
        <location evidence="1">Membrane</location>
        <topology evidence="1">Multi-pass membrane protein</topology>
    </subcellularLocation>
</comment>
<evidence type="ECO:0000259" key="7">
    <source>
        <dbReference type="Pfam" id="PF12832"/>
    </source>
</evidence>
<keyword evidence="3 6" id="KW-0812">Transmembrane</keyword>
<dbReference type="Pfam" id="PF12832">
    <property type="entry name" value="MFS_1_like"/>
    <property type="match status" value="1"/>
</dbReference>
<feature type="transmembrane region" description="Helical" evidence="6">
    <location>
        <begin position="419"/>
        <end position="442"/>
    </location>
</feature>
<feature type="transmembrane region" description="Helical" evidence="6">
    <location>
        <begin position="375"/>
        <end position="398"/>
    </location>
</feature>
<proteinExistence type="inferred from homology"/>
<dbReference type="InterPro" id="IPR024989">
    <property type="entry name" value="MFS_assoc_dom"/>
</dbReference>
<comment type="caution">
    <text evidence="8">The sequence shown here is derived from an EMBL/GenBank/DDBJ whole genome shotgun (WGS) entry which is preliminary data.</text>
</comment>
<accession>A0A1W0E7M2</accession>
<name>A0A1W0E7M2_9MICR</name>
<feature type="transmembrane region" description="Helical" evidence="6">
    <location>
        <begin position="51"/>
        <end position="69"/>
    </location>
</feature>
<feature type="domain" description="Major facilitator superfamily associated" evidence="7">
    <location>
        <begin position="47"/>
        <end position="393"/>
    </location>
</feature>
<dbReference type="SUPFAM" id="SSF103473">
    <property type="entry name" value="MFS general substrate transporter"/>
    <property type="match status" value="1"/>
</dbReference>
<dbReference type="InterPro" id="IPR036259">
    <property type="entry name" value="MFS_trans_sf"/>
</dbReference>
<gene>
    <name evidence="8" type="ORF">EHP00_2738</name>
</gene>
<evidence type="ECO:0000256" key="5">
    <source>
        <dbReference type="ARBA" id="ARBA00023136"/>
    </source>
</evidence>
<keyword evidence="4 6" id="KW-1133">Transmembrane helix</keyword>
<feature type="transmembrane region" description="Helical" evidence="6">
    <location>
        <begin position="224"/>
        <end position="241"/>
    </location>
</feature>
<dbReference type="PANTHER" id="PTHR16172">
    <property type="entry name" value="MAJOR FACILITATOR SUPERFAMILY DOMAIN-CONTAINING PROTEIN 6-LIKE"/>
    <property type="match status" value="1"/>
</dbReference>
<protein>
    <submittedName>
        <fullName evidence="8">Sugar permease</fullName>
    </submittedName>
</protein>
<dbReference type="OrthoDB" id="515887at2759"/>
<dbReference type="PANTHER" id="PTHR16172:SF41">
    <property type="entry name" value="MAJOR FACILITATOR SUPERFAMILY DOMAIN-CONTAINING PROTEIN 6-LIKE"/>
    <property type="match status" value="1"/>
</dbReference>
<reference evidence="8 9" key="1">
    <citation type="journal article" date="2017" name="Environ. Microbiol.">
        <title>Decay of the glycolytic pathway and adaptation to intranuclear parasitism within Enterocytozoonidae microsporidia.</title>
        <authorList>
            <person name="Wiredu Boakye D."/>
            <person name="Jaroenlak P."/>
            <person name="Prachumwat A."/>
            <person name="Williams T.A."/>
            <person name="Bateman K.S."/>
            <person name="Itsathitphaisarn O."/>
            <person name="Sritunyalucksana K."/>
            <person name="Paszkiewicz K.H."/>
            <person name="Moore K.A."/>
            <person name="Stentiford G.D."/>
            <person name="Williams B.A."/>
        </authorList>
    </citation>
    <scope>NUCLEOTIDE SEQUENCE [LARGE SCALE GENOMIC DNA]</scope>
    <source>
        <strain evidence="8 9">TH1</strain>
    </source>
</reference>
<feature type="transmembrane region" description="Helical" evidence="6">
    <location>
        <begin position="12"/>
        <end position="29"/>
    </location>
</feature>
<feature type="transmembrane region" description="Helical" evidence="6">
    <location>
        <begin position="335"/>
        <end position="355"/>
    </location>
</feature>
<evidence type="ECO:0000256" key="3">
    <source>
        <dbReference type="ARBA" id="ARBA00022692"/>
    </source>
</evidence>
<evidence type="ECO:0000256" key="4">
    <source>
        <dbReference type="ARBA" id="ARBA00022989"/>
    </source>
</evidence>
<feature type="transmembrane region" description="Helical" evidence="6">
    <location>
        <begin position="178"/>
        <end position="200"/>
    </location>
</feature>
<comment type="similarity">
    <text evidence="2">Belongs to the major facilitator superfamily. MFSD6 family.</text>
</comment>
<evidence type="ECO:0000256" key="2">
    <source>
        <dbReference type="ARBA" id="ARBA00005241"/>
    </source>
</evidence>
<keyword evidence="9" id="KW-1185">Reference proteome</keyword>
<feature type="transmembrane region" description="Helical" evidence="6">
    <location>
        <begin position="81"/>
        <end position="114"/>
    </location>
</feature>